<gene>
    <name evidence="1" type="ORF">RUM43_010438</name>
</gene>
<proteinExistence type="predicted"/>
<evidence type="ECO:0000313" key="1">
    <source>
        <dbReference type="EMBL" id="KAK6636775.1"/>
    </source>
</evidence>
<protein>
    <submittedName>
        <fullName evidence="1">Uncharacterized protein</fullName>
    </submittedName>
</protein>
<dbReference type="EMBL" id="JAWJWE010000004">
    <property type="protein sequence ID" value="KAK6636775.1"/>
    <property type="molecule type" value="Genomic_DNA"/>
</dbReference>
<organism evidence="1 2">
    <name type="scientific">Polyplax serrata</name>
    <name type="common">Common mouse louse</name>
    <dbReference type="NCBI Taxonomy" id="468196"/>
    <lineage>
        <taxon>Eukaryota</taxon>
        <taxon>Metazoa</taxon>
        <taxon>Ecdysozoa</taxon>
        <taxon>Arthropoda</taxon>
        <taxon>Hexapoda</taxon>
        <taxon>Insecta</taxon>
        <taxon>Pterygota</taxon>
        <taxon>Neoptera</taxon>
        <taxon>Paraneoptera</taxon>
        <taxon>Psocodea</taxon>
        <taxon>Troctomorpha</taxon>
        <taxon>Phthiraptera</taxon>
        <taxon>Anoplura</taxon>
        <taxon>Polyplacidae</taxon>
        <taxon>Polyplax</taxon>
    </lineage>
</organism>
<dbReference type="Proteomes" id="UP001372834">
    <property type="component" value="Unassembled WGS sequence"/>
</dbReference>
<name>A0AAN8S9Z6_POLSC</name>
<accession>A0AAN8S9Z6</accession>
<dbReference type="AlphaFoldDB" id="A0AAN8S9Z6"/>
<reference evidence="1 2" key="1">
    <citation type="submission" date="2023-10" db="EMBL/GenBank/DDBJ databases">
        <title>Genomes of two closely related lineages of the louse Polyplax serrata with different host specificities.</title>
        <authorList>
            <person name="Martinu J."/>
            <person name="Tarabai H."/>
            <person name="Stefka J."/>
            <person name="Hypsa V."/>
        </authorList>
    </citation>
    <scope>NUCLEOTIDE SEQUENCE [LARGE SCALE GENOMIC DNA]</scope>
    <source>
        <strain evidence="1">HR10_N</strain>
    </source>
</reference>
<comment type="caution">
    <text evidence="1">The sequence shown here is derived from an EMBL/GenBank/DDBJ whole genome shotgun (WGS) entry which is preliminary data.</text>
</comment>
<sequence length="142" mass="16188">MSKFVQRLLYQTRSRHVLQLSVQRMVLGSKRRKTPPLYVRTTELRETSGERLSFHRENDLSGFESFVFTDSGGAFFGRIPVTDIGVEWRPKRDGVVGPNVALSFRLVGGRTEEPCLTVRQVASEEDGKKEKGFSQSRRVIKV</sequence>
<evidence type="ECO:0000313" key="2">
    <source>
        <dbReference type="Proteomes" id="UP001372834"/>
    </source>
</evidence>